<dbReference type="Pfam" id="PF00015">
    <property type="entry name" value="MCPsignal"/>
    <property type="match status" value="1"/>
</dbReference>
<evidence type="ECO:0000256" key="6">
    <source>
        <dbReference type="ARBA" id="ARBA00023224"/>
    </source>
</evidence>
<accession>A0A939KGD1</accession>
<evidence type="ECO:0000259" key="10">
    <source>
        <dbReference type="PROSITE" id="PS50111"/>
    </source>
</evidence>
<keyword evidence="4 9" id="KW-1133">Transmembrane helix</keyword>
<dbReference type="SMART" id="SM00283">
    <property type="entry name" value="MA"/>
    <property type="match status" value="1"/>
</dbReference>
<keyword evidence="6 8" id="KW-0807">Transducer</keyword>
<keyword evidence="2" id="KW-1003">Cell membrane</keyword>
<dbReference type="Gene3D" id="1.10.287.950">
    <property type="entry name" value="Methyl-accepting chemotaxis protein"/>
    <property type="match status" value="1"/>
</dbReference>
<evidence type="ECO:0000256" key="9">
    <source>
        <dbReference type="SAM" id="Phobius"/>
    </source>
</evidence>
<comment type="similarity">
    <text evidence="7">Belongs to the methyl-accepting chemotaxis (MCP) protein family.</text>
</comment>
<dbReference type="SUPFAM" id="SSF103190">
    <property type="entry name" value="Sensory domain-like"/>
    <property type="match status" value="1"/>
</dbReference>
<keyword evidence="3 9" id="KW-0812">Transmembrane</keyword>
<evidence type="ECO:0000256" key="8">
    <source>
        <dbReference type="PROSITE-ProRule" id="PRU00284"/>
    </source>
</evidence>
<evidence type="ECO:0000259" key="11">
    <source>
        <dbReference type="PROSITE" id="PS50885"/>
    </source>
</evidence>
<feature type="domain" description="Methyl-accepting transducer" evidence="10">
    <location>
        <begin position="277"/>
        <end position="535"/>
    </location>
</feature>
<dbReference type="InterPro" id="IPR003660">
    <property type="entry name" value="HAMP_dom"/>
</dbReference>
<dbReference type="Pfam" id="PF17202">
    <property type="entry name" value="sCache_3_3"/>
    <property type="match status" value="1"/>
</dbReference>
<proteinExistence type="inferred from homology"/>
<dbReference type="GO" id="GO:0007165">
    <property type="term" value="P:signal transduction"/>
    <property type="evidence" value="ECO:0007669"/>
    <property type="project" value="UniProtKB-KW"/>
</dbReference>
<dbReference type="RefSeq" id="WP_207599913.1">
    <property type="nucleotide sequence ID" value="NZ_JAFNJU010000007.1"/>
</dbReference>
<feature type="transmembrane region" description="Helical" evidence="9">
    <location>
        <begin position="179"/>
        <end position="201"/>
    </location>
</feature>
<dbReference type="PANTHER" id="PTHR32089:SF112">
    <property type="entry name" value="LYSOZYME-LIKE PROTEIN-RELATED"/>
    <property type="match status" value="1"/>
</dbReference>
<feature type="domain" description="HAMP" evidence="11">
    <location>
        <begin position="203"/>
        <end position="258"/>
    </location>
</feature>
<dbReference type="PROSITE" id="PS50885">
    <property type="entry name" value="HAMP"/>
    <property type="match status" value="1"/>
</dbReference>
<keyword evidence="13" id="KW-1185">Reference proteome</keyword>
<evidence type="ECO:0000313" key="13">
    <source>
        <dbReference type="Proteomes" id="UP000664218"/>
    </source>
</evidence>
<protein>
    <submittedName>
        <fullName evidence="12">Methyl-accepting chemotaxis protein</fullName>
    </submittedName>
</protein>
<dbReference type="InterPro" id="IPR004089">
    <property type="entry name" value="MCPsignal_dom"/>
</dbReference>
<dbReference type="PANTHER" id="PTHR32089">
    <property type="entry name" value="METHYL-ACCEPTING CHEMOTAXIS PROTEIN MCPB"/>
    <property type="match status" value="1"/>
</dbReference>
<dbReference type="InterPro" id="IPR033463">
    <property type="entry name" value="sCache_3"/>
</dbReference>
<evidence type="ECO:0000313" key="12">
    <source>
        <dbReference type="EMBL" id="MBO1265392.1"/>
    </source>
</evidence>
<dbReference type="Gene3D" id="6.10.340.10">
    <property type="match status" value="1"/>
</dbReference>
<dbReference type="AlphaFoldDB" id="A0A939KGD1"/>
<evidence type="ECO:0000256" key="2">
    <source>
        <dbReference type="ARBA" id="ARBA00022475"/>
    </source>
</evidence>
<dbReference type="GO" id="GO:0005886">
    <property type="term" value="C:plasma membrane"/>
    <property type="evidence" value="ECO:0007669"/>
    <property type="project" value="UniProtKB-SubCell"/>
</dbReference>
<dbReference type="Proteomes" id="UP000664218">
    <property type="component" value="Unassembled WGS sequence"/>
</dbReference>
<organism evidence="12 13">
    <name type="scientific">Proteiniclasticum aestuarii</name>
    <dbReference type="NCBI Taxonomy" id="2817862"/>
    <lineage>
        <taxon>Bacteria</taxon>
        <taxon>Bacillati</taxon>
        <taxon>Bacillota</taxon>
        <taxon>Clostridia</taxon>
        <taxon>Eubacteriales</taxon>
        <taxon>Clostridiaceae</taxon>
        <taxon>Proteiniclasticum</taxon>
    </lineage>
</organism>
<dbReference type="SUPFAM" id="SSF58104">
    <property type="entry name" value="Methyl-accepting chemotaxis protein (MCP) signaling domain"/>
    <property type="match status" value="1"/>
</dbReference>
<sequence length="564" mass="62246">MKIKWKIALTSFTLILILTVSILWTTQGRMGDLFSQETRKELENYSKIGATQLDSYYPGQWSLKDGVLYKGNAKINENYDFVDDFTNGTQILATLFAVDTRVSTSIRGEDTKRVVGTKASEEVVQKVLVEGEVYSGHADILGTSSQTYYVPIRNGANEVIGMWFVGVYTDVKNEALTTIMYFILGLALLFLVLGFVFSYMLGKNIARGVGYSQNHLKEMEQGNFRFDIPENLLKKKDEVGDMARSSSHMKEKIAGIIKGIQKESKALKGIGVQSAERTEMIHYNIQDISATTEELSASMEETSAASEEMTASADEVMNLVENMQDKTVRGSAFSEDIKSRAEKLREAAVSSQKNAKDIYEETNQNLRESIRKTSAINEIKELSQTILAITSQTNLLALNASIEAARAGEAGRGFAVVADEIRVLAENSKEAVSKINDITYNVSDAVSGVVRDAERLLAFMDNNVIGDYEMLVTTSEQYNEDANKVKNMVHEISEIADILLGSMEQIRSAIMDVTRAASEGAEGSSQIAQKISDIAIQTNDIVSLSLESRGSAEKMDESIGFFQI</sequence>
<reference evidence="12" key="1">
    <citation type="submission" date="2021-03" db="EMBL/GenBank/DDBJ databases">
        <title>Proteiniclasticum marinus sp. nov., isolated from tidal flat sediment.</title>
        <authorList>
            <person name="Namirimu T."/>
            <person name="Yang J.-A."/>
            <person name="Yang S.-H."/>
            <person name="Kim Y.-J."/>
            <person name="Kwon K.K."/>
        </authorList>
    </citation>
    <scope>NUCLEOTIDE SEQUENCE</scope>
    <source>
        <strain evidence="12">SCR006</strain>
    </source>
</reference>
<comment type="caution">
    <text evidence="12">The sequence shown here is derived from an EMBL/GenBank/DDBJ whole genome shotgun (WGS) entry which is preliminary data.</text>
</comment>
<name>A0A939KGD1_9CLOT</name>
<evidence type="ECO:0000256" key="1">
    <source>
        <dbReference type="ARBA" id="ARBA00004651"/>
    </source>
</evidence>
<keyword evidence="5 9" id="KW-0472">Membrane</keyword>
<dbReference type="PROSITE" id="PS50111">
    <property type="entry name" value="CHEMOTAXIS_TRANSDUC_2"/>
    <property type="match status" value="1"/>
</dbReference>
<gene>
    <name evidence="12" type="ORF">J3A84_10150</name>
</gene>
<dbReference type="EMBL" id="JAFNJU010000007">
    <property type="protein sequence ID" value="MBO1265392.1"/>
    <property type="molecule type" value="Genomic_DNA"/>
</dbReference>
<evidence type="ECO:0000256" key="7">
    <source>
        <dbReference type="ARBA" id="ARBA00029447"/>
    </source>
</evidence>
<evidence type="ECO:0000256" key="4">
    <source>
        <dbReference type="ARBA" id="ARBA00022989"/>
    </source>
</evidence>
<evidence type="ECO:0000256" key="5">
    <source>
        <dbReference type="ARBA" id="ARBA00023136"/>
    </source>
</evidence>
<dbReference type="InterPro" id="IPR029151">
    <property type="entry name" value="Sensor-like_sf"/>
</dbReference>
<comment type="subcellular location">
    <subcellularLocation>
        <location evidence="1">Cell membrane</location>
        <topology evidence="1">Multi-pass membrane protein</topology>
    </subcellularLocation>
</comment>
<evidence type="ECO:0000256" key="3">
    <source>
        <dbReference type="ARBA" id="ARBA00022692"/>
    </source>
</evidence>